<evidence type="ECO:0000313" key="2">
    <source>
        <dbReference type="EMBL" id="KAB0804949.1"/>
    </source>
</evidence>
<name>A0A5N4B5R8_PHOPY</name>
<dbReference type="Proteomes" id="UP000327044">
    <property type="component" value="Unassembled WGS sequence"/>
</dbReference>
<protein>
    <submittedName>
        <fullName evidence="2">Uncharacterized protein</fullName>
    </submittedName>
</protein>
<dbReference type="EMBL" id="VVIM01000001">
    <property type="protein sequence ID" value="KAB0804949.1"/>
    <property type="molecule type" value="Genomic_DNA"/>
</dbReference>
<keyword evidence="3" id="KW-1185">Reference proteome</keyword>
<feature type="chain" id="PRO_5024391148" evidence="1">
    <location>
        <begin position="20"/>
        <end position="145"/>
    </location>
</feature>
<dbReference type="OrthoDB" id="7643562at2759"/>
<keyword evidence="1" id="KW-0732">Signal</keyword>
<gene>
    <name evidence="2" type="ORF">PPYR_01919</name>
</gene>
<proteinExistence type="predicted"/>
<dbReference type="AlphaFoldDB" id="A0A5N4B5R8"/>
<feature type="signal peptide" evidence="1">
    <location>
        <begin position="1"/>
        <end position="19"/>
    </location>
</feature>
<comment type="caution">
    <text evidence="2">The sequence shown here is derived from an EMBL/GenBank/DDBJ whole genome shotgun (WGS) entry which is preliminary data.</text>
</comment>
<sequence length="145" mass="16007">MYKIIVIVIFWYAVRTACGEDSSGSQLLTADETTTAEYHAGNNCECSVYNTSEPCPDHTAIMVQSVLHVECNEEGEATCTDTCKALALAAHDKSPKILCSLLGDYNNLEVFLHSRICGSDWRFTGLKRGNLCCQKSEVIECDQEN</sequence>
<accession>A0A5N4B5R8</accession>
<organism evidence="2 3">
    <name type="scientific">Photinus pyralis</name>
    <name type="common">Common eastern firefly</name>
    <name type="synonym">Lampyris pyralis</name>
    <dbReference type="NCBI Taxonomy" id="7054"/>
    <lineage>
        <taxon>Eukaryota</taxon>
        <taxon>Metazoa</taxon>
        <taxon>Ecdysozoa</taxon>
        <taxon>Arthropoda</taxon>
        <taxon>Hexapoda</taxon>
        <taxon>Insecta</taxon>
        <taxon>Pterygota</taxon>
        <taxon>Neoptera</taxon>
        <taxon>Endopterygota</taxon>
        <taxon>Coleoptera</taxon>
        <taxon>Polyphaga</taxon>
        <taxon>Elateriformia</taxon>
        <taxon>Elateroidea</taxon>
        <taxon>Lampyridae</taxon>
        <taxon>Lampyrinae</taxon>
        <taxon>Photinus</taxon>
    </lineage>
</organism>
<dbReference type="InParanoid" id="A0A5N4B5R8"/>
<reference evidence="2 3" key="1">
    <citation type="journal article" date="2018" name="Elife">
        <title>Firefly genomes illuminate parallel origins of bioluminescence in beetles.</title>
        <authorList>
            <person name="Fallon T.R."/>
            <person name="Lower S.E."/>
            <person name="Chang C.H."/>
            <person name="Bessho-Uehara M."/>
            <person name="Martin G.J."/>
            <person name="Bewick A.J."/>
            <person name="Behringer M."/>
            <person name="Debat H.J."/>
            <person name="Wong I."/>
            <person name="Day J.C."/>
            <person name="Suvorov A."/>
            <person name="Silva C.J."/>
            <person name="Stanger-Hall K.F."/>
            <person name="Hall D.W."/>
            <person name="Schmitz R.J."/>
            <person name="Nelson D.R."/>
            <person name="Lewis S.M."/>
            <person name="Shigenobu S."/>
            <person name="Bybee S.M."/>
            <person name="Larracuente A.M."/>
            <person name="Oba Y."/>
            <person name="Weng J.K."/>
        </authorList>
    </citation>
    <scope>NUCLEOTIDE SEQUENCE [LARGE SCALE GENOMIC DNA]</scope>
    <source>
        <strain evidence="2">1611_PpyrPB1</strain>
        <tissue evidence="2">Whole body</tissue>
    </source>
</reference>
<evidence type="ECO:0000256" key="1">
    <source>
        <dbReference type="SAM" id="SignalP"/>
    </source>
</evidence>
<evidence type="ECO:0000313" key="3">
    <source>
        <dbReference type="Proteomes" id="UP000327044"/>
    </source>
</evidence>